<organism evidence="4 5">
    <name type="scientific">Trichomonas vaginalis (strain ATCC PRA-98 / G3)</name>
    <dbReference type="NCBI Taxonomy" id="412133"/>
    <lineage>
        <taxon>Eukaryota</taxon>
        <taxon>Metamonada</taxon>
        <taxon>Parabasalia</taxon>
        <taxon>Trichomonadida</taxon>
        <taxon>Trichomonadidae</taxon>
        <taxon>Trichomonas</taxon>
    </lineage>
</organism>
<feature type="coiled-coil region" evidence="2">
    <location>
        <begin position="433"/>
        <end position="503"/>
    </location>
</feature>
<feature type="compositionally biased region" description="Basic and acidic residues" evidence="3">
    <location>
        <begin position="310"/>
        <end position="324"/>
    </location>
</feature>
<keyword evidence="5" id="KW-1185">Reference proteome</keyword>
<evidence type="ECO:0000313" key="5">
    <source>
        <dbReference type="Proteomes" id="UP000001542"/>
    </source>
</evidence>
<dbReference type="EMBL" id="DS113466">
    <property type="protein sequence ID" value="EAY04751.1"/>
    <property type="molecule type" value="Genomic_DNA"/>
</dbReference>
<dbReference type="RefSeq" id="XP_001316974.1">
    <property type="nucleotide sequence ID" value="XM_001316939.1"/>
</dbReference>
<evidence type="ECO:0000256" key="3">
    <source>
        <dbReference type="SAM" id="MobiDB-lite"/>
    </source>
</evidence>
<feature type="coiled-coil region" evidence="2">
    <location>
        <begin position="753"/>
        <end position="788"/>
    </location>
</feature>
<dbReference type="VEuPathDB" id="TrichDB:TVAG_288930"/>
<feature type="region of interest" description="Disordered" evidence="3">
    <location>
        <begin position="310"/>
        <end position="344"/>
    </location>
</feature>
<accession>A2ERE8</accession>
<name>A2ERE8_TRIV3</name>
<evidence type="ECO:0000313" key="4">
    <source>
        <dbReference type="EMBL" id="EAY04751.1"/>
    </source>
</evidence>
<dbReference type="VEuPathDB" id="TrichDB:TVAGG3_0127670"/>
<evidence type="ECO:0000256" key="1">
    <source>
        <dbReference type="ARBA" id="ARBA00023054"/>
    </source>
</evidence>
<reference evidence="4" key="2">
    <citation type="journal article" date="2007" name="Science">
        <title>Draft genome sequence of the sexually transmitted pathogen Trichomonas vaginalis.</title>
        <authorList>
            <person name="Carlton J.M."/>
            <person name="Hirt R.P."/>
            <person name="Silva J.C."/>
            <person name="Delcher A.L."/>
            <person name="Schatz M."/>
            <person name="Zhao Q."/>
            <person name="Wortman J.R."/>
            <person name="Bidwell S.L."/>
            <person name="Alsmark U.C.M."/>
            <person name="Besteiro S."/>
            <person name="Sicheritz-Ponten T."/>
            <person name="Noel C.J."/>
            <person name="Dacks J.B."/>
            <person name="Foster P.G."/>
            <person name="Simillion C."/>
            <person name="Van de Peer Y."/>
            <person name="Miranda-Saavedra D."/>
            <person name="Barton G.J."/>
            <person name="Westrop G.D."/>
            <person name="Mueller S."/>
            <person name="Dessi D."/>
            <person name="Fiori P.L."/>
            <person name="Ren Q."/>
            <person name="Paulsen I."/>
            <person name="Zhang H."/>
            <person name="Bastida-Corcuera F.D."/>
            <person name="Simoes-Barbosa A."/>
            <person name="Brown M.T."/>
            <person name="Hayes R.D."/>
            <person name="Mukherjee M."/>
            <person name="Okumura C.Y."/>
            <person name="Schneider R."/>
            <person name="Smith A.J."/>
            <person name="Vanacova S."/>
            <person name="Villalvazo M."/>
            <person name="Haas B.J."/>
            <person name="Pertea M."/>
            <person name="Feldblyum T.V."/>
            <person name="Utterback T.R."/>
            <person name="Shu C.L."/>
            <person name="Osoegawa K."/>
            <person name="de Jong P.J."/>
            <person name="Hrdy I."/>
            <person name="Horvathova L."/>
            <person name="Zubacova Z."/>
            <person name="Dolezal P."/>
            <person name="Malik S.B."/>
            <person name="Logsdon J.M. Jr."/>
            <person name="Henze K."/>
            <person name="Gupta A."/>
            <person name="Wang C.C."/>
            <person name="Dunne R.L."/>
            <person name="Upcroft J.A."/>
            <person name="Upcroft P."/>
            <person name="White O."/>
            <person name="Salzberg S.L."/>
            <person name="Tang P."/>
            <person name="Chiu C.-H."/>
            <person name="Lee Y.-S."/>
            <person name="Embley T.M."/>
            <person name="Coombs G.H."/>
            <person name="Mottram J.C."/>
            <person name="Tachezy J."/>
            <person name="Fraser-Liggett C.M."/>
            <person name="Johnson P.J."/>
        </authorList>
    </citation>
    <scope>NUCLEOTIDE SEQUENCE [LARGE SCALE GENOMIC DNA]</scope>
    <source>
        <strain evidence="4">G3</strain>
    </source>
</reference>
<dbReference type="SMR" id="A2ERE8"/>
<feature type="compositionally biased region" description="Low complexity" evidence="3">
    <location>
        <begin position="328"/>
        <end position="339"/>
    </location>
</feature>
<dbReference type="Proteomes" id="UP000001542">
    <property type="component" value="Unassembled WGS sequence"/>
</dbReference>
<dbReference type="PANTHER" id="PTHR18870:SF9">
    <property type="entry name" value="PROTEIN TAG-278-RELATED"/>
    <property type="match status" value="1"/>
</dbReference>
<dbReference type="KEGG" id="tva:4762624"/>
<protein>
    <submittedName>
        <fullName evidence="4">Uncharacterized protein</fullName>
    </submittedName>
</protein>
<dbReference type="PANTHER" id="PTHR18870">
    <property type="entry name" value="PROTEIN TAG-278-RELATED"/>
    <property type="match status" value="1"/>
</dbReference>
<proteinExistence type="predicted"/>
<sequence length="938" mass="109654">MIDEVCIQHNFSKKLAQLDKVIQGYLANLEERKMQNKFLKSWMDKTAEKINQEYTEKITKIQKEYDKISDSKPDNQGETYKNKAEQLIKNFKNETQSVEDHTNNRLGDIATAVDGLRKLLPSIIQNFTAENDIFMNKVQSFNQDLQNALEKSKKDHELALKKVDQEINQKIQNEEKESSKRIAKMENSFQNERDRPQTAIGDSRTTALIRQLKKENLENKKFISQMSQKVKNMQVIAESNIQSYRDKMKGLISEIKFVSNSNENSLASTQQELDNVKIVFSSQKQGVINNHDEEMKNLENEISKLKSELEENTKNHKQDQEDAQQRLNSSNESNETSYNDIIERHNQEIEIRKVEIEKEERDSEKSYRDAVDSFNNKKNELEIELCQFTNKNNKSYDETVEHKMVVKHSQEVEQEIVDYQAQSAAISSKFDAIKLTNSQIPEAARNLAKLQEDLLSMQNKHNEMLRSNKISFKKEISDLQKSLDQEKEQLMKQFKEEEKIQKEDCEGSISVLQDCFDEEIEKFINNISTSDQPESISLASSRSSSRFNLEIEEFKNLNTEYDSINMPQGYQSCIDENPELEELHNQVSILKDKIKSERAVLIREFESELDIENKDHVDRLVKCKCTKDFNQKSDKLRLRWNKLLSELDIEYKKLEALLKATKKAFLKRSNSSGDPEIDELQHKLSKARKESDRIIQEKENAFNQEKNEILDEIQAAKKANYAANTAEDQEWEETYKGIKEKFTVELGRRSKMRQDVEEAVKSLEQRLLERNEKRKNELHNQIEKIGAKLQLEKTLHVDDPIQLQQTVQRRKEHLEARTERLCSQWAQEIEELKGRREASINEIQHMVAAANTKIDAFKSEVETRPPRAEEQVVIDTLQEKLDEVTNNLIHLGRVMLNYRDCLLLRNEHYNQRFSRTEPLVSRNNIMVLPPLPPPNDVC</sequence>
<feature type="coiled-coil region" evidence="2">
    <location>
        <begin position="644"/>
        <end position="719"/>
    </location>
</feature>
<dbReference type="AlphaFoldDB" id="A2ERE8"/>
<dbReference type="STRING" id="5722.A2ERE8"/>
<feature type="coiled-coil region" evidence="2">
    <location>
        <begin position="51"/>
        <end position="104"/>
    </location>
</feature>
<feature type="coiled-coil region" evidence="2">
    <location>
        <begin position="142"/>
        <end position="188"/>
    </location>
</feature>
<dbReference type="InParanoid" id="A2ERE8"/>
<reference evidence="4" key="1">
    <citation type="submission" date="2006-10" db="EMBL/GenBank/DDBJ databases">
        <authorList>
            <person name="Amadeo P."/>
            <person name="Zhao Q."/>
            <person name="Wortman J."/>
            <person name="Fraser-Liggett C."/>
            <person name="Carlton J."/>
        </authorList>
    </citation>
    <scope>NUCLEOTIDE SEQUENCE</scope>
    <source>
        <strain evidence="4">G3</strain>
    </source>
</reference>
<evidence type="ECO:0000256" key="2">
    <source>
        <dbReference type="SAM" id="Coils"/>
    </source>
</evidence>
<keyword evidence="1 2" id="KW-0175">Coiled coil</keyword>
<gene>
    <name evidence="4" type="ORF">TVAG_288930</name>
</gene>